<dbReference type="RefSeq" id="WP_167679420.1">
    <property type="nucleotide sequence ID" value="NZ_CP050313.1"/>
</dbReference>
<gene>
    <name evidence="3" type="ORF">HBH39_14620</name>
</gene>
<dbReference type="InterPro" id="IPR008979">
    <property type="entry name" value="Galactose-bd-like_sf"/>
</dbReference>
<name>A0A6G9QLV0_9GAMM</name>
<dbReference type="PANTHER" id="PTHR13194:SF19">
    <property type="entry name" value="NAD(P)-BINDING ROSSMANN-FOLD SUPERFAMILY PROTEIN"/>
    <property type="match status" value="1"/>
</dbReference>
<dbReference type="InterPro" id="IPR013857">
    <property type="entry name" value="NADH-UbQ_OxRdtase-assoc_prot30"/>
</dbReference>
<dbReference type="EMBL" id="CP050313">
    <property type="protein sequence ID" value="QIR15564.1"/>
    <property type="molecule type" value="Genomic_DNA"/>
</dbReference>
<dbReference type="InterPro" id="IPR039131">
    <property type="entry name" value="NDUFAF1"/>
</dbReference>
<evidence type="ECO:0000313" key="3">
    <source>
        <dbReference type="EMBL" id="QIR15564.1"/>
    </source>
</evidence>
<feature type="domain" description="NADH:ubiquinone oxidoreductase intermediate-associated protein 30" evidence="2">
    <location>
        <begin position="4"/>
        <end position="155"/>
    </location>
</feature>
<dbReference type="PANTHER" id="PTHR13194">
    <property type="entry name" value="COMPLEX I INTERMEDIATE-ASSOCIATED PROTEIN 30"/>
    <property type="match status" value="1"/>
</dbReference>
<keyword evidence="4" id="KW-1185">Reference proteome</keyword>
<organism evidence="3 4">
    <name type="scientific">Shewanella aestuarii</name>
    <dbReference type="NCBI Taxonomy" id="1028752"/>
    <lineage>
        <taxon>Bacteria</taxon>
        <taxon>Pseudomonadati</taxon>
        <taxon>Pseudomonadota</taxon>
        <taxon>Gammaproteobacteria</taxon>
        <taxon>Alteromonadales</taxon>
        <taxon>Shewanellaceae</taxon>
        <taxon>Shewanella</taxon>
    </lineage>
</organism>
<evidence type="ECO:0000259" key="2">
    <source>
        <dbReference type="Pfam" id="PF08547"/>
    </source>
</evidence>
<reference evidence="3 4" key="1">
    <citation type="submission" date="2020-03" db="EMBL/GenBank/DDBJ databases">
        <title>Complete genome sequence of Shewanella sp.</title>
        <authorList>
            <person name="Kim Y.-S."/>
            <person name="Kim S.-J."/>
            <person name="Jung H.-K."/>
            <person name="Kim K.-H."/>
        </authorList>
    </citation>
    <scope>NUCLEOTIDE SEQUENCE [LARGE SCALE GENOMIC DNA]</scope>
    <source>
        <strain evidence="3 4">PN3F2</strain>
    </source>
</reference>
<proteinExistence type="inferred from homology"/>
<dbReference type="Proteomes" id="UP000502608">
    <property type="component" value="Chromosome"/>
</dbReference>
<evidence type="ECO:0000313" key="4">
    <source>
        <dbReference type="Proteomes" id="UP000502608"/>
    </source>
</evidence>
<dbReference type="SUPFAM" id="SSF49785">
    <property type="entry name" value="Galactose-binding domain-like"/>
    <property type="match status" value="1"/>
</dbReference>
<protein>
    <submittedName>
        <fullName evidence="3">CIA30 family protein</fullName>
    </submittedName>
</protein>
<dbReference type="Pfam" id="PF08547">
    <property type="entry name" value="CIA30"/>
    <property type="match status" value="1"/>
</dbReference>
<dbReference type="AlphaFoldDB" id="A0A6G9QLV0"/>
<accession>A0A6G9QLV0</accession>
<comment type="similarity">
    <text evidence="1">Belongs to the CIA30 family.</text>
</comment>
<dbReference type="KEGG" id="saes:HBH39_14620"/>
<evidence type="ECO:0000256" key="1">
    <source>
        <dbReference type="ARBA" id="ARBA00007884"/>
    </source>
</evidence>
<sequence>MQLQFNQTEHFNEWKISNDGVMGGLSQSRQTVTDKGVIYQGEVSLANNGGFASIEYLLTQKLNNTPPLSSITLIVTGDGNRYQLRLKTPWLNYGEAYIAEFDTQAGIETQHDFTINDFRVGFRGRDVYNAPKLNINQVDRIGILIANKQQGDFTILLQSITLNE</sequence>